<sequence>MDDILVVTTNEVAGYTISEVYGEVFGLTTRSRNAFSSAGQQFKTIVGGEITGYTKLQHETREKAIERLKEEARAKGANAILAMRFDSSTFANVDSVAAYGTAAKIEKNNLQ</sequence>
<dbReference type="InterPro" id="IPR002765">
    <property type="entry name" value="UPF0145_YbjQ-like"/>
</dbReference>
<dbReference type="Pfam" id="PF01906">
    <property type="entry name" value="YbjQ_1"/>
    <property type="match status" value="1"/>
</dbReference>
<accession>A0ABV9JCA2</accession>
<dbReference type="PANTHER" id="PTHR34068">
    <property type="entry name" value="UPF0145 PROTEIN YBJQ"/>
    <property type="match status" value="1"/>
</dbReference>
<evidence type="ECO:0000256" key="2">
    <source>
        <dbReference type="HAMAP-Rule" id="MF_00338"/>
    </source>
</evidence>
<dbReference type="Proteomes" id="UP001595987">
    <property type="component" value="Unassembled WGS sequence"/>
</dbReference>
<dbReference type="EMBL" id="JBHSGD010000004">
    <property type="protein sequence ID" value="MFC4652143.1"/>
    <property type="molecule type" value="Genomic_DNA"/>
</dbReference>
<dbReference type="PANTHER" id="PTHR34068:SF2">
    <property type="entry name" value="UPF0145 PROTEIN SCO3412"/>
    <property type="match status" value="1"/>
</dbReference>
<name>A0ABV9JCA2_9LACT</name>
<evidence type="ECO:0000313" key="4">
    <source>
        <dbReference type="Proteomes" id="UP001595987"/>
    </source>
</evidence>
<evidence type="ECO:0000256" key="1">
    <source>
        <dbReference type="ARBA" id="ARBA00010751"/>
    </source>
</evidence>
<reference evidence="4" key="1">
    <citation type="journal article" date="2019" name="Int. J. Syst. Evol. Microbiol.">
        <title>The Global Catalogue of Microorganisms (GCM) 10K type strain sequencing project: providing services to taxonomists for standard genome sequencing and annotation.</title>
        <authorList>
            <consortium name="The Broad Institute Genomics Platform"/>
            <consortium name="The Broad Institute Genome Sequencing Center for Infectious Disease"/>
            <person name="Wu L."/>
            <person name="Ma J."/>
        </authorList>
    </citation>
    <scope>NUCLEOTIDE SEQUENCE [LARGE SCALE GENOMIC DNA]</scope>
    <source>
        <strain evidence="4">CCUG 63287</strain>
    </source>
</reference>
<organism evidence="3 4">
    <name type="scientific">Lactococcus nasutitermitis</name>
    <dbReference type="NCBI Taxonomy" id="1652957"/>
    <lineage>
        <taxon>Bacteria</taxon>
        <taxon>Bacillati</taxon>
        <taxon>Bacillota</taxon>
        <taxon>Bacilli</taxon>
        <taxon>Lactobacillales</taxon>
        <taxon>Streptococcaceae</taxon>
        <taxon>Lactococcus</taxon>
    </lineage>
</organism>
<dbReference type="HAMAP" id="MF_00338">
    <property type="entry name" value="UPF0145"/>
    <property type="match status" value="1"/>
</dbReference>
<dbReference type="RefSeq" id="WP_213533308.1">
    <property type="nucleotide sequence ID" value="NZ_BOVQ01000002.1"/>
</dbReference>
<gene>
    <name evidence="3" type="ORF">ACFO26_04405</name>
</gene>
<dbReference type="InterPro" id="IPR035439">
    <property type="entry name" value="UPF0145_dom_sf"/>
</dbReference>
<keyword evidence="4" id="KW-1185">Reference proteome</keyword>
<evidence type="ECO:0000313" key="3">
    <source>
        <dbReference type="EMBL" id="MFC4652143.1"/>
    </source>
</evidence>
<comment type="similarity">
    <text evidence="1 2">Belongs to the UPF0145 family.</text>
</comment>
<protein>
    <recommendedName>
        <fullName evidence="2">UPF0145 protein ACFO26_04405</fullName>
    </recommendedName>
</protein>
<dbReference type="SUPFAM" id="SSF117782">
    <property type="entry name" value="YbjQ-like"/>
    <property type="match status" value="1"/>
</dbReference>
<dbReference type="Gene3D" id="3.30.110.70">
    <property type="entry name" value="Hypothetical protein apc22750. Chain B"/>
    <property type="match status" value="1"/>
</dbReference>
<comment type="caution">
    <text evidence="3">The sequence shown here is derived from an EMBL/GenBank/DDBJ whole genome shotgun (WGS) entry which is preliminary data.</text>
</comment>
<proteinExistence type="inferred from homology"/>